<dbReference type="PANTHER" id="PTHR43047:SF72">
    <property type="entry name" value="OSMOSENSING HISTIDINE PROTEIN KINASE SLN1"/>
    <property type="match status" value="1"/>
</dbReference>
<dbReference type="SUPFAM" id="SSF52172">
    <property type="entry name" value="CheY-like"/>
    <property type="match status" value="1"/>
</dbReference>
<dbReference type="VEuPathDB" id="FungiDB:JI435_051600"/>
<dbReference type="EMBL" id="CH445331">
    <property type="protein sequence ID" value="EAT87551.1"/>
    <property type="molecule type" value="Genomic_DNA"/>
</dbReference>
<dbReference type="Pfam" id="PF02518">
    <property type="entry name" value="HATPase_c"/>
    <property type="match status" value="1"/>
</dbReference>
<dbReference type="OMA" id="RWFAGCL"/>
<sequence length="1041" mass="114493">MYQGLCERVLAIDLEAFRLNELPTLVVRDLTQSGEHANRTYVKETELKFYAGAPLLSPTGAIVGSLCILDDTPRPGGLSEQHRHSLWDVAQSVMDYLHTCKDQLSRGERFTRGLISFSEGAENLKPFKNAREGDLENPEKHGTLSRAFNTPFDEKSNPMEFKQITPPPAPKTPRSKEFQQRSIKKLQESALPLDAGSMFSRAANVMMASSDLDGVVILDASIAANKSRQRRLRTQVGTGTGTGTGTEDTGDSNHTATSSSDGSGRSRTENVEGSSSRYAQVLGSATEISNSEEAAFGSLLEADLSRMLQDFPNVDLPYFKVFSHSVMRELSRLDALALNQSKTTFVASISHELRSPLHGILGTLEFIKDTPLDSFQVSMVNSLNACGNTLLDTINHVMDYAKIGEASKNVSSRRVKSTHTVRLSSKPIKSRRSRAEAFDFGIATEEVIEAVFSGSTYVPVARSLMDAPSSPSGSDSEQTINRKICYVVLDVAPSEDWTYCFPVGSWRRIVMNIFGNAIKYTHSGHIIVSLRASDWSKATGAPTTITLCVTDSGIGMSSKFLADKAFQPFSQEDSFASGTGLGLSIVRQIIETNGGKIEVNSEPSIGTKITVKLAVSRPETSPEAGLRETPSQRSRFLSYLSRLRGRSICILQKHLEYPANDPAMSKIVEGLARFTNVLANTLEKHLKMNVVRTTEWTGHGSDIVIVPELSFDYLTSIRRSRSNGDKAPVTIFVAMDALEAATLRSDWRVRSKESVVEIMTQPCGPYKAAYILNQCLDRLDHPEENLQHESSGSELTHVSWADSRELKSPGPKSDQAQSPDPPATRLKDYATTLHATSSTNDDHDTPNLAPEALDAPKVLIVDDNAINRNLLAAFMKRRNYSYQEAENGLDALEAYKNIATKFETILMDMSMPIMDGMTSTQAIREYEKANNLPKCRIVALTGLASASARLEALSSGVDHFMTKPMNFRALETLLKRGSERTRKHSESKTALRSAREETAHDAEDARQMKQHDHDALLEAATSEHSTVTEPNPQSSMEKKES</sequence>
<dbReference type="Gene3D" id="3.40.50.2300">
    <property type="match status" value="1"/>
</dbReference>
<dbReference type="PRINTS" id="PR00344">
    <property type="entry name" value="BCTRLSENSOR"/>
</dbReference>
<name>Q0USV4_PHANO</name>
<evidence type="ECO:0000313" key="10">
    <source>
        <dbReference type="EMBL" id="EAT87551.1"/>
    </source>
</evidence>
<dbReference type="SMART" id="SM00388">
    <property type="entry name" value="HisKA"/>
    <property type="match status" value="1"/>
</dbReference>
<dbReference type="InterPro" id="IPR005467">
    <property type="entry name" value="His_kinase_dom"/>
</dbReference>
<dbReference type="GeneID" id="5972445"/>
<evidence type="ECO:0000256" key="7">
    <source>
        <dbReference type="SAM" id="MobiDB-lite"/>
    </source>
</evidence>
<dbReference type="CDD" id="cd00082">
    <property type="entry name" value="HisKA"/>
    <property type="match status" value="1"/>
</dbReference>
<dbReference type="SMART" id="SM00448">
    <property type="entry name" value="REC"/>
    <property type="match status" value="1"/>
</dbReference>
<keyword evidence="5" id="KW-0418">Kinase</keyword>
<feature type="region of interest" description="Disordered" evidence="7">
    <location>
        <begin position="227"/>
        <end position="275"/>
    </location>
</feature>
<evidence type="ECO:0000259" key="8">
    <source>
        <dbReference type="PROSITE" id="PS50109"/>
    </source>
</evidence>
<evidence type="ECO:0000256" key="4">
    <source>
        <dbReference type="ARBA" id="ARBA00022679"/>
    </source>
</evidence>
<dbReference type="SMART" id="SM00387">
    <property type="entry name" value="HATPase_c"/>
    <property type="match status" value="1"/>
</dbReference>
<dbReference type="Proteomes" id="UP000001055">
    <property type="component" value="Unassembled WGS sequence"/>
</dbReference>
<dbReference type="GO" id="GO:0000155">
    <property type="term" value="F:phosphorelay sensor kinase activity"/>
    <property type="evidence" value="ECO:0007669"/>
    <property type="project" value="InterPro"/>
</dbReference>
<gene>
    <name evidence="10" type="ORF">SNOG_05160</name>
</gene>
<dbReference type="PROSITE" id="PS50109">
    <property type="entry name" value="HIS_KIN"/>
    <property type="match status" value="1"/>
</dbReference>
<dbReference type="SUPFAM" id="SSF55874">
    <property type="entry name" value="ATPase domain of HSP90 chaperone/DNA topoisomerase II/histidine kinase"/>
    <property type="match status" value="1"/>
</dbReference>
<evidence type="ECO:0000259" key="9">
    <source>
        <dbReference type="PROSITE" id="PS50110"/>
    </source>
</evidence>
<evidence type="ECO:0000256" key="3">
    <source>
        <dbReference type="ARBA" id="ARBA00022553"/>
    </source>
</evidence>
<dbReference type="AlphaFoldDB" id="Q0USV4"/>
<evidence type="ECO:0000256" key="1">
    <source>
        <dbReference type="ARBA" id="ARBA00000085"/>
    </source>
</evidence>
<dbReference type="InterPro" id="IPR001789">
    <property type="entry name" value="Sig_transdc_resp-reg_receiver"/>
</dbReference>
<evidence type="ECO:0000256" key="6">
    <source>
        <dbReference type="PROSITE-ProRule" id="PRU00169"/>
    </source>
</evidence>
<keyword evidence="4" id="KW-0808">Transferase</keyword>
<dbReference type="SUPFAM" id="SSF47384">
    <property type="entry name" value="Homodimeric domain of signal transducing histidine kinase"/>
    <property type="match status" value="1"/>
</dbReference>
<protein>
    <recommendedName>
        <fullName evidence="2">histidine kinase</fullName>
        <ecNumber evidence="2">2.7.13.3</ecNumber>
    </recommendedName>
</protein>
<dbReference type="InterPro" id="IPR036890">
    <property type="entry name" value="HATPase_C_sf"/>
</dbReference>
<dbReference type="Pfam" id="PF00512">
    <property type="entry name" value="HisKA"/>
    <property type="match status" value="1"/>
</dbReference>
<comment type="catalytic activity">
    <reaction evidence="1">
        <text>ATP + protein L-histidine = ADP + protein N-phospho-L-histidine.</text>
        <dbReference type="EC" id="2.7.13.3"/>
    </reaction>
</comment>
<organism evidence="10 11">
    <name type="scientific">Phaeosphaeria nodorum (strain SN15 / ATCC MYA-4574 / FGSC 10173)</name>
    <name type="common">Glume blotch fungus</name>
    <name type="synonym">Parastagonospora nodorum</name>
    <dbReference type="NCBI Taxonomy" id="321614"/>
    <lineage>
        <taxon>Eukaryota</taxon>
        <taxon>Fungi</taxon>
        <taxon>Dikarya</taxon>
        <taxon>Ascomycota</taxon>
        <taxon>Pezizomycotina</taxon>
        <taxon>Dothideomycetes</taxon>
        <taxon>Pleosporomycetidae</taxon>
        <taxon>Pleosporales</taxon>
        <taxon>Pleosporineae</taxon>
        <taxon>Phaeosphaeriaceae</taxon>
        <taxon>Parastagonospora</taxon>
    </lineage>
</organism>
<dbReference type="PROSITE" id="PS50110">
    <property type="entry name" value="RESPONSE_REGULATORY"/>
    <property type="match status" value="1"/>
</dbReference>
<dbReference type="PANTHER" id="PTHR43047">
    <property type="entry name" value="TWO-COMPONENT HISTIDINE PROTEIN KINASE"/>
    <property type="match status" value="1"/>
</dbReference>
<dbReference type="VEuPathDB" id="FungiDB:JI435_006950"/>
<dbReference type="FunFam" id="1.10.287.130:FF:000023">
    <property type="entry name" value="Sensor histidine kinase/response regulator, putative"/>
    <property type="match status" value="1"/>
</dbReference>
<dbReference type="InParanoid" id="Q0USV4"/>
<dbReference type="Gene3D" id="3.30.565.10">
    <property type="entry name" value="Histidine kinase-like ATPase, C-terminal domain"/>
    <property type="match status" value="1"/>
</dbReference>
<proteinExistence type="predicted"/>
<dbReference type="eggNOG" id="KOG0519">
    <property type="taxonomic scope" value="Eukaryota"/>
</dbReference>
<dbReference type="InterPro" id="IPR036097">
    <property type="entry name" value="HisK_dim/P_sf"/>
</dbReference>
<dbReference type="EC" id="2.7.13.3" evidence="2"/>
<evidence type="ECO:0000313" key="11">
    <source>
        <dbReference type="Proteomes" id="UP000001055"/>
    </source>
</evidence>
<accession>Q0USV4</accession>
<dbReference type="Pfam" id="PF00072">
    <property type="entry name" value="Response_reg"/>
    <property type="match status" value="1"/>
</dbReference>
<dbReference type="CDD" id="cd17546">
    <property type="entry name" value="REC_hyHK_CKI1_RcsC-like"/>
    <property type="match status" value="1"/>
</dbReference>
<feature type="region of interest" description="Disordered" evidence="7">
    <location>
        <begin position="803"/>
        <end position="825"/>
    </location>
</feature>
<feature type="domain" description="Histidine kinase" evidence="8">
    <location>
        <begin position="348"/>
        <end position="617"/>
    </location>
</feature>
<dbReference type="InterPro" id="IPR004358">
    <property type="entry name" value="Sig_transdc_His_kin-like_C"/>
</dbReference>
<feature type="modified residue" description="4-aspartylphosphate" evidence="6">
    <location>
        <position position="908"/>
    </location>
</feature>
<feature type="region of interest" description="Disordered" evidence="7">
    <location>
        <begin position="131"/>
        <end position="182"/>
    </location>
</feature>
<reference evidence="11" key="1">
    <citation type="journal article" date="2007" name="Plant Cell">
        <title>Dothideomycete-plant interactions illuminated by genome sequencing and EST analysis of the wheat pathogen Stagonospora nodorum.</title>
        <authorList>
            <person name="Hane J.K."/>
            <person name="Lowe R.G."/>
            <person name="Solomon P.S."/>
            <person name="Tan K.C."/>
            <person name="Schoch C.L."/>
            <person name="Spatafora J.W."/>
            <person name="Crous P.W."/>
            <person name="Kodira C."/>
            <person name="Birren B.W."/>
            <person name="Galagan J.E."/>
            <person name="Torriani S.F."/>
            <person name="McDonald B.A."/>
            <person name="Oliver R.P."/>
        </authorList>
    </citation>
    <scope>NUCLEOTIDE SEQUENCE [LARGE SCALE GENOMIC DNA]</scope>
    <source>
        <strain evidence="11">SN15 / ATCC MYA-4574 / FGSC 10173</strain>
    </source>
</reference>
<feature type="compositionally biased region" description="Basic and acidic residues" evidence="7">
    <location>
        <begin position="131"/>
        <end position="142"/>
    </location>
</feature>
<feature type="compositionally biased region" description="Basic and acidic residues" evidence="7">
    <location>
        <begin position="977"/>
        <end position="1016"/>
    </location>
</feature>
<evidence type="ECO:0000256" key="5">
    <source>
        <dbReference type="ARBA" id="ARBA00022777"/>
    </source>
</evidence>
<dbReference type="HOGENOM" id="CLU_002763_0_0_1"/>
<dbReference type="RefSeq" id="XP_001795570.1">
    <property type="nucleotide sequence ID" value="XM_001795518.1"/>
</dbReference>
<keyword evidence="3 6" id="KW-0597">Phosphoprotein</keyword>
<evidence type="ECO:0000256" key="2">
    <source>
        <dbReference type="ARBA" id="ARBA00012438"/>
    </source>
</evidence>
<feature type="domain" description="Response regulatory" evidence="9">
    <location>
        <begin position="857"/>
        <end position="978"/>
    </location>
</feature>
<dbReference type="Gene3D" id="1.10.287.130">
    <property type="match status" value="1"/>
</dbReference>
<dbReference type="InterPro" id="IPR003661">
    <property type="entry name" value="HisK_dim/P_dom"/>
</dbReference>
<feature type="compositionally biased region" description="Polar residues" evidence="7">
    <location>
        <begin position="1022"/>
        <end position="1035"/>
    </location>
</feature>
<dbReference type="InterPro" id="IPR003594">
    <property type="entry name" value="HATPase_dom"/>
</dbReference>
<feature type="region of interest" description="Disordered" evidence="7">
    <location>
        <begin position="977"/>
        <end position="1041"/>
    </location>
</feature>
<dbReference type="KEGG" id="pno:SNOG_05160"/>
<dbReference type="InterPro" id="IPR011006">
    <property type="entry name" value="CheY-like_superfamily"/>
</dbReference>